<dbReference type="AlphaFoldDB" id="A0A366FPA6"/>
<organism evidence="2 3">
    <name type="scientific">Roseiarcus fermentans</name>
    <dbReference type="NCBI Taxonomy" id="1473586"/>
    <lineage>
        <taxon>Bacteria</taxon>
        <taxon>Pseudomonadati</taxon>
        <taxon>Pseudomonadota</taxon>
        <taxon>Alphaproteobacteria</taxon>
        <taxon>Hyphomicrobiales</taxon>
        <taxon>Roseiarcaceae</taxon>
        <taxon>Roseiarcus</taxon>
    </lineage>
</organism>
<dbReference type="GO" id="GO:0051301">
    <property type="term" value="P:cell division"/>
    <property type="evidence" value="ECO:0007669"/>
    <property type="project" value="UniProtKB-KW"/>
</dbReference>
<dbReference type="EMBL" id="QNRK01000005">
    <property type="protein sequence ID" value="RBP16387.1"/>
    <property type="molecule type" value="Genomic_DNA"/>
</dbReference>
<keyword evidence="2" id="KW-0131">Cell cycle</keyword>
<feature type="transmembrane region" description="Helical" evidence="1">
    <location>
        <begin position="242"/>
        <end position="264"/>
    </location>
</feature>
<dbReference type="RefSeq" id="WP_113888201.1">
    <property type="nucleotide sequence ID" value="NZ_QNRK01000005.1"/>
</dbReference>
<dbReference type="PANTHER" id="PTHR47755:SF1">
    <property type="entry name" value="CELL DIVISION PROTEIN FTSX"/>
    <property type="match status" value="1"/>
</dbReference>
<evidence type="ECO:0000313" key="2">
    <source>
        <dbReference type="EMBL" id="RBP16387.1"/>
    </source>
</evidence>
<keyword evidence="2" id="KW-0132">Cell division</keyword>
<feature type="transmembrane region" description="Helical" evidence="1">
    <location>
        <begin position="36"/>
        <end position="59"/>
    </location>
</feature>
<dbReference type="PANTHER" id="PTHR47755">
    <property type="entry name" value="CELL DIVISION PROTEIN FTSX"/>
    <property type="match status" value="1"/>
</dbReference>
<evidence type="ECO:0000313" key="3">
    <source>
        <dbReference type="Proteomes" id="UP000253529"/>
    </source>
</evidence>
<dbReference type="Proteomes" id="UP000253529">
    <property type="component" value="Unassembled WGS sequence"/>
</dbReference>
<protein>
    <submittedName>
        <fullName evidence="2">Cell division transport system permease protein</fullName>
    </submittedName>
</protein>
<proteinExistence type="predicted"/>
<sequence>MTEPGDDGAAPIAPSSEAAVARGAPLIPRDSISGSALVVVVAIMTFLACLTAGGALLVAQASQAWKTDVLSDLTIQVKPGPDDDVDRVVERVVAIAVRQAGSGAVHAYSADDSKKLLQPWLGDNIDLALLPVPRIVVVRLANDADIAALRTSLAREAPQADLDDHRVWASRISVMAGAIVSLALAIFLLVIVAMATAIGFATRGAVAENREIVEVLHFVGASDRFVANQFHGHFQRLGFQGAAIGGGAAIAFFLAAAGLSRWSANSPGGAELAALFGSFALGPGGYFGLLLVAGVVTLLTGILSRRIVVRHLRALQ</sequence>
<evidence type="ECO:0000256" key="1">
    <source>
        <dbReference type="SAM" id="Phobius"/>
    </source>
</evidence>
<keyword evidence="1" id="KW-1133">Transmembrane helix</keyword>
<accession>A0A366FPA6</accession>
<keyword evidence="1" id="KW-0812">Transmembrane</keyword>
<dbReference type="GO" id="GO:0016020">
    <property type="term" value="C:membrane"/>
    <property type="evidence" value="ECO:0007669"/>
    <property type="project" value="InterPro"/>
</dbReference>
<gene>
    <name evidence="2" type="ORF">DFR50_10528</name>
</gene>
<keyword evidence="3" id="KW-1185">Reference proteome</keyword>
<keyword evidence="1" id="KW-0472">Membrane</keyword>
<reference evidence="2 3" key="1">
    <citation type="submission" date="2018-06" db="EMBL/GenBank/DDBJ databases">
        <title>Genomic Encyclopedia of Type Strains, Phase IV (KMG-IV): sequencing the most valuable type-strain genomes for metagenomic binning, comparative biology and taxonomic classification.</title>
        <authorList>
            <person name="Goeker M."/>
        </authorList>
    </citation>
    <scope>NUCLEOTIDE SEQUENCE [LARGE SCALE GENOMIC DNA]</scope>
    <source>
        <strain evidence="2 3">DSM 24875</strain>
    </source>
</reference>
<dbReference type="GO" id="GO:0032153">
    <property type="term" value="C:cell division site"/>
    <property type="evidence" value="ECO:0007669"/>
    <property type="project" value="TreeGrafter"/>
</dbReference>
<comment type="caution">
    <text evidence="2">The sequence shown here is derived from an EMBL/GenBank/DDBJ whole genome shotgun (WGS) entry which is preliminary data.</text>
</comment>
<feature type="transmembrane region" description="Helical" evidence="1">
    <location>
        <begin position="172"/>
        <end position="200"/>
    </location>
</feature>
<dbReference type="OrthoDB" id="9814843at2"/>
<name>A0A366FPA6_9HYPH</name>
<dbReference type="InterPro" id="IPR004513">
    <property type="entry name" value="FtsX"/>
</dbReference>